<keyword evidence="5 12" id="KW-0479">Metal-binding</keyword>
<evidence type="ECO:0000256" key="10">
    <source>
        <dbReference type="ARBA" id="ARBA00022958"/>
    </source>
</evidence>
<dbReference type="GO" id="GO:0046872">
    <property type="term" value="F:metal ion binding"/>
    <property type="evidence" value="ECO:0007669"/>
    <property type="project" value="UniProtKB-KW"/>
</dbReference>
<keyword evidence="12" id="KW-0963">Cytoplasm</keyword>
<feature type="binding site" evidence="12">
    <location>
        <begin position="247"/>
        <end position="248"/>
    </location>
    <ligand>
        <name>ATP</name>
        <dbReference type="ChEBI" id="CHEBI:30616"/>
    </ligand>
</feature>
<feature type="binding site" evidence="12">
    <location>
        <position position="244"/>
    </location>
    <ligand>
        <name>K(+)</name>
        <dbReference type="ChEBI" id="CHEBI:29103"/>
    </ligand>
</feature>
<feature type="binding site" evidence="12">
    <location>
        <position position="248"/>
    </location>
    <ligand>
        <name>substrate</name>
    </ligand>
</feature>
<keyword evidence="10 12" id="KW-0630">Potassium</keyword>
<dbReference type="GO" id="GO:0005524">
    <property type="term" value="F:ATP binding"/>
    <property type="evidence" value="ECO:0007669"/>
    <property type="project" value="UniProtKB-UniRule"/>
</dbReference>
<keyword evidence="8 12" id="KW-0067">ATP-binding</keyword>
<feature type="binding site" evidence="12">
    <location>
        <position position="287"/>
    </location>
    <ligand>
        <name>K(+)</name>
        <dbReference type="ChEBI" id="CHEBI:29103"/>
    </ligand>
</feature>
<evidence type="ECO:0000256" key="3">
    <source>
        <dbReference type="ARBA" id="ARBA00016943"/>
    </source>
</evidence>
<protein>
    <recommendedName>
        <fullName evidence="3 12">Ribokinase</fullName>
        <shortName evidence="12">RK</shortName>
        <ecNumber evidence="2 12">2.7.1.15</ecNumber>
    </recommendedName>
</protein>
<feature type="domain" description="Carbohydrate kinase PfkB" evidence="13">
    <location>
        <begin position="3"/>
        <end position="290"/>
    </location>
</feature>
<evidence type="ECO:0000313" key="14">
    <source>
        <dbReference type="EMBL" id="XBH21376.1"/>
    </source>
</evidence>
<keyword evidence="9 12" id="KW-0460">Magnesium</keyword>
<dbReference type="GO" id="GO:0005829">
    <property type="term" value="C:cytosol"/>
    <property type="evidence" value="ECO:0007669"/>
    <property type="project" value="TreeGrafter"/>
</dbReference>
<dbReference type="SUPFAM" id="SSF53613">
    <property type="entry name" value="Ribokinase-like"/>
    <property type="match status" value="1"/>
</dbReference>
<dbReference type="CDD" id="cd01174">
    <property type="entry name" value="ribokinase"/>
    <property type="match status" value="1"/>
</dbReference>
<organism evidence="14">
    <name type="scientific">Jonesiaceae bacterium BS-20</name>
    <dbReference type="NCBI Taxonomy" id="3120821"/>
    <lineage>
        <taxon>Bacteria</taxon>
        <taxon>Bacillati</taxon>
        <taxon>Actinomycetota</taxon>
        <taxon>Actinomycetes</taxon>
        <taxon>Micrococcales</taxon>
        <taxon>Jonesiaceae</taxon>
    </lineage>
</organism>
<dbReference type="InterPro" id="IPR011611">
    <property type="entry name" value="PfkB_dom"/>
</dbReference>
<dbReference type="Gene3D" id="3.40.1190.20">
    <property type="match status" value="1"/>
</dbReference>
<evidence type="ECO:0000256" key="11">
    <source>
        <dbReference type="ARBA" id="ARBA00023277"/>
    </source>
</evidence>
<comment type="similarity">
    <text evidence="1">Belongs to the carbohydrate kinase pfkB family.</text>
</comment>
<dbReference type="EC" id="2.7.1.15" evidence="2 12"/>
<gene>
    <name evidence="12" type="primary">rbsK</name>
    <name evidence="14" type="ORF">V5R04_14360</name>
</gene>
<feature type="binding site" evidence="12">
    <location>
        <position position="281"/>
    </location>
    <ligand>
        <name>K(+)</name>
        <dbReference type="ChEBI" id="CHEBI:29103"/>
    </ligand>
</feature>
<dbReference type="InterPro" id="IPR002139">
    <property type="entry name" value="Ribo/fructo_kinase"/>
</dbReference>
<evidence type="ECO:0000256" key="9">
    <source>
        <dbReference type="ARBA" id="ARBA00022842"/>
    </source>
</evidence>
<comment type="subcellular location">
    <subcellularLocation>
        <location evidence="12">Cytoplasm</location>
    </subcellularLocation>
</comment>
<feature type="binding site" evidence="12">
    <location>
        <position position="283"/>
    </location>
    <ligand>
        <name>K(+)</name>
        <dbReference type="ChEBI" id="CHEBI:29103"/>
    </ligand>
</feature>
<comment type="activity regulation">
    <text evidence="12">Activated by a monovalent cation that binds near, but not in, the active site. The most likely occupant of the site in vivo is potassium. Ion binding induces a conformational change that may alter substrate affinity.</text>
</comment>
<dbReference type="PANTHER" id="PTHR10584">
    <property type="entry name" value="SUGAR KINASE"/>
    <property type="match status" value="1"/>
</dbReference>
<evidence type="ECO:0000256" key="6">
    <source>
        <dbReference type="ARBA" id="ARBA00022741"/>
    </source>
</evidence>
<feature type="active site" description="Proton acceptor" evidence="12">
    <location>
        <position position="248"/>
    </location>
</feature>
<feature type="binding site" evidence="12">
    <location>
        <begin position="10"/>
        <end position="12"/>
    </location>
    <ligand>
        <name>substrate</name>
    </ligand>
</feature>
<comment type="catalytic activity">
    <reaction evidence="12">
        <text>D-ribose + ATP = D-ribose 5-phosphate + ADP + H(+)</text>
        <dbReference type="Rhea" id="RHEA:13697"/>
        <dbReference type="ChEBI" id="CHEBI:15378"/>
        <dbReference type="ChEBI" id="CHEBI:30616"/>
        <dbReference type="ChEBI" id="CHEBI:47013"/>
        <dbReference type="ChEBI" id="CHEBI:78346"/>
        <dbReference type="ChEBI" id="CHEBI:456216"/>
        <dbReference type="EC" id="2.7.1.15"/>
    </reaction>
</comment>
<feature type="binding site" evidence="12">
    <location>
        <position position="242"/>
    </location>
    <ligand>
        <name>K(+)</name>
        <dbReference type="ChEBI" id="CHEBI:29103"/>
    </ligand>
</feature>
<evidence type="ECO:0000256" key="4">
    <source>
        <dbReference type="ARBA" id="ARBA00022679"/>
    </source>
</evidence>
<evidence type="ECO:0000256" key="12">
    <source>
        <dbReference type="HAMAP-Rule" id="MF_01987"/>
    </source>
</evidence>
<dbReference type="GO" id="GO:0019303">
    <property type="term" value="P:D-ribose catabolic process"/>
    <property type="evidence" value="ECO:0007669"/>
    <property type="project" value="UniProtKB-UniRule"/>
</dbReference>
<dbReference type="InterPro" id="IPR029056">
    <property type="entry name" value="Ribokinase-like"/>
</dbReference>
<reference evidence="14" key="1">
    <citation type="submission" date="2024-02" db="EMBL/GenBank/DDBJ databases">
        <title>Tomenella chthoni gen. nov. sp. nov., a member of the family Jonesiaceae isolated from bat guano.</title>
        <authorList>
            <person name="Miller S.L."/>
            <person name="King J."/>
            <person name="Sankaranarayanan K."/>
            <person name="Lawson P.A."/>
        </authorList>
    </citation>
    <scope>NUCLEOTIDE SEQUENCE</scope>
    <source>
        <strain evidence="14">BS-20</strain>
    </source>
</reference>
<comment type="caution">
    <text evidence="12">Lacks conserved residue(s) required for the propagation of feature annotation.</text>
</comment>
<dbReference type="PROSITE" id="PS00584">
    <property type="entry name" value="PFKB_KINASES_2"/>
    <property type="match status" value="1"/>
</dbReference>
<comment type="subunit">
    <text evidence="12">Homodimer.</text>
</comment>
<accession>A0AAU7DXC5</accession>
<evidence type="ECO:0000256" key="2">
    <source>
        <dbReference type="ARBA" id="ARBA00012035"/>
    </source>
</evidence>
<evidence type="ECO:0000259" key="13">
    <source>
        <dbReference type="Pfam" id="PF00294"/>
    </source>
</evidence>
<feature type="binding site" evidence="12">
    <location>
        <position position="139"/>
    </location>
    <ligand>
        <name>substrate</name>
    </ligand>
</feature>
<evidence type="ECO:0000256" key="5">
    <source>
        <dbReference type="ARBA" id="ARBA00022723"/>
    </source>
</evidence>
<dbReference type="Pfam" id="PF00294">
    <property type="entry name" value="PfkB"/>
    <property type="match status" value="1"/>
</dbReference>
<feature type="binding site" evidence="12">
    <location>
        <position position="278"/>
    </location>
    <ligand>
        <name>K(+)</name>
        <dbReference type="ChEBI" id="CHEBI:29103"/>
    </ligand>
</feature>
<keyword evidence="11 12" id="KW-0119">Carbohydrate metabolism</keyword>
<dbReference type="GO" id="GO:0004747">
    <property type="term" value="F:ribokinase activity"/>
    <property type="evidence" value="ECO:0007669"/>
    <property type="project" value="UniProtKB-UniRule"/>
</dbReference>
<comment type="function">
    <text evidence="12">Catalyzes the phosphorylation of ribose at O-5 in a reaction requiring ATP and magnesium. The resulting D-ribose-5-phosphate can then be used either for sythesis of nucleotides, histidine, and tryptophan, or as a component of the pentose phosphate pathway.</text>
</comment>
<proteinExistence type="inferred from homology"/>
<keyword evidence="7 12" id="KW-0418">Kinase</keyword>
<keyword evidence="4 12" id="KW-0808">Transferase</keyword>
<dbReference type="EMBL" id="CP146203">
    <property type="protein sequence ID" value="XBH21376.1"/>
    <property type="molecule type" value="Genomic_DNA"/>
</dbReference>
<feature type="binding site" evidence="12">
    <location>
        <position position="180"/>
    </location>
    <ligand>
        <name>ATP</name>
        <dbReference type="ChEBI" id="CHEBI:30616"/>
    </ligand>
</feature>
<feature type="binding site" evidence="12">
    <location>
        <begin position="215"/>
        <end position="220"/>
    </location>
    <ligand>
        <name>ATP</name>
        <dbReference type="ChEBI" id="CHEBI:30616"/>
    </ligand>
</feature>
<dbReference type="HAMAP" id="MF_01987">
    <property type="entry name" value="Ribokinase"/>
    <property type="match status" value="1"/>
</dbReference>
<feature type="binding site" evidence="12">
    <location>
        <begin position="38"/>
        <end position="42"/>
    </location>
    <ligand>
        <name>substrate</name>
    </ligand>
</feature>
<evidence type="ECO:0000256" key="1">
    <source>
        <dbReference type="ARBA" id="ARBA00005380"/>
    </source>
</evidence>
<dbReference type="InterPro" id="IPR011877">
    <property type="entry name" value="Ribokinase"/>
</dbReference>
<sequence>MTIVVLGSLNQDIVISTARAPQAGETLLAHGHVHGFGGKGANQAVAATRLGGQVNFIGRVGQDPQGSDYLELLHQEGIGTEHVTISSTVPTGQAVVILEDDGQNRILVSPGSNAEIAQRDVENARALIQGAKVVLAQLEIPIPSVQLAFEMAQGIRILNAAPALIVPQSLLDATDVLIVNESELASIIGAPQPQDPAQAIAGAQLIRGPKAVVVTLGGQGAIGSKTSGESWHQPGLEVDVVDTTAAGDAFCGALAVGLVGDASLEDALKQAIKVSALVVTKSGALNSLPNRQELHETYGGWIK</sequence>
<dbReference type="PRINTS" id="PR00990">
    <property type="entry name" value="RIBOKINASE"/>
</dbReference>
<evidence type="ECO:0000256" key="7">
    <source>
        <dbReference type="ARBA" id="ARBA00022777"/>
    </source>
</evidence>
<name>A0AAU7DXC5_9MICO</name>
<dbReference type="PANTHER" id="PTHR10584:SF166">
    <property type="entry name" value="RIBOKINASE"/>
    <property type="match status" value="1"/>
</dbReference>
<evidence type="ECO:0000256" key="8">
    <source>
        <dbReference type="ARBA" id="ARBA00022840"/>
    </source>
</evidence>
<dbReference type="AlphaFoldDB" id="A0AAU7DXC5"/>
<comment type="cofactor">
    <cofactor evidence="12">
        <name>Mg(2+)</name>
        <dbReference type="ChEBI" id="CHEBI:18420"/>
    </cofactor>
    <text evidence="12">Requires a divalent cation, most likely magnesium in vivo, as an electrophilic catalyst to aid phosphoryl group transfer. It is the chelate of the metal and the nucleotide that is the actual substrate.</text>
</comment>
<comment type="similarity">
    <text evidence="12">Belongs to the carbohydrate kinase PfkB family. Ribokinase subfamily.</text>
</comment>
<keyword evidence="6 12" id="KW-0547">Nucleotide-binding</keyword>
<comment type="pathway">
    <text evidence="12">Carbohydrate metabolism; D-ribose degradation; D-ribose 5-phosphate from beta-D-ribopyranose: step 2/2.</text>
</comment>
<dbReference type="InterPro" id="IPR002173">
    <property type="entry name" value="Carboh/pur_kinase_PfkB_CS"/>
</dbReference>